<dbReference type="Proteomes" id="UP000023152">
    <property type="component" value="Unassembled WGS sequence"/>
</dbReference>
<comment type="caution">
    <text evidence="1">The sequence shown here is derived from an EMBL/GenBank/DDBJ whole genome shotgun (WGS) entry which is preliminary data.</text>
</comment>
<evidence type="ECO:0000313" key="1">
    <source>
        <dbReference type="EMBL" id="ETO09470.1"/>
    </source>
</evidence>
<gene>
    <name evidence="1" type="ORF">RFI_27906</name>
</gene>
<evidence type="ECO:0000313" key="2">
    <source>
        <dbReference type="Proteomes" id="UP000023152"/>
    </source>
</evidence>
<dbReference type="EMBL" id="ASPP01024048">
    <property type="protein sequence ID" value="ETO09470.1"/>
    <property type="molecule type" value="Genomic_DNA"/>
</dbReference>
<proteinExistence type="predicted"/>
<keyword evidence="2" id="KW-1185">Reference proteome</keyword>
<name>X6M8X3_RETFI</name>
<organism evidence="1 2">
    <name type="scientific">Reticulomyxa filosa</name>
    <dbReference type="NCBI Taxonomy" id="46433"/>
    <lineage>
        <taxon>Eukaryota</taxon>
        <taxon>Sar</taxon>
        <taxon>Rhizaria</taxon>
        <taxon>Retaria</taxon>
        <taxon>Foraminifera</taxon>
        <taxon>Monothalamids</taxon>
        <taxon>Reticulomyxidae</taxon>
        <taxon>Reticulomyxa</taxon>
    </lineage>
</organism>
<protein>
    <submittedName>
        <fullName evidence="1">Uncharacterized protein</fullName>
    </submittedName>
</protein>
<reference evidence="1 2" key="1">
    <citation type="journal article" date="2013" name="Curr. Biol.">
        <title>The Genome of the Foraminiferan Reticulomyxa filosa.</title>
        <authorList>
            <person name="Glockner G."/>
            <person name="Hulsmann N."/>
            <person name="Schleicher M."/>
            <person name="Noegel A.A."/>
            <person name="Eichinger L."/>
            <person name="Gallinger C."/>
            <person name="Pawlowski J."/>
            <person name="Sierra R."/>
            <person name="Euteneuer U."/>
            <person name="Pillet L."/>
            <person name="Moustafa A."/>
            <person name="Platzer M."/>
            <person name="Groth M."/>
            <person name="Szafranski K."/>
            <person name="Schliwa M."/>
        </authorList>
    </citation>
    <scope>NUCLEOTIDE SEQUENCE [LARGE SCALE GENOMIC DNA]</scope>
</reference>
<accession>X6M8X3</accession>
<sequence length="182" mass="22068">MKKTPVLKTCGNVKSEEYENFKKSPQILYDFFEDINCIIYFDESKLQLTKNHKTQQIISFYAFMHLFLTSFDNPIFVYRATTIKIFCKNNFLNVLYKHIFCYHFKKCLILLLYHKKFYCKNILFKIKSVIYVHEIVHKFILFINITHLKKHIKSKSLKCNCYFRPIKINKIFIFIYIAVPKN</sequence>
<dbReference type="AlphaFoldDB" id="X6M8X3"/>